<dbReference type="Proteomes" id="UP000075635">
    <property type="component" value="Unassembled WGS sequence"/>
</dbReference>
<dbReference type="InterPro" id="IPR045864">
    <property type="entry name" value="aa-tRNA-synth_II/BPL/LPL"/>
</dbReference>
<evidence type="ECO:0000313" key="2">
    <source>
        <dbReference type="Proteomes" id="UP000075635"/>
    </source>
</evidence>
<dbReference type="AlphaFoldDB" id="A0A150SE22"/>
<accession>A0A150SE22</accession>
<comment type="caution">
    <text evidence="1">The sequence shown here is derived from an EMBL/GenBank/DDBJ whole genome shotgun (WGS) entry which is preliminary data.</text>
</comment>
<dbReference type="SUPFAM" id="SSF55681">
    <property type="entry name" value="Class II aaRS and biotin synthetases"/>
    <property type="match status" value="1"/>
</dbReference>
<sequence length="88" mass="9427">MSPDTLAPSDIAGAAAPLPGAARVGRSALEIAEDAVPRCSQLARCSRRGELGDRHDLEFTMLEWYRAFAPADGVSSLEDVLAFPRGWL</sequence>
<dbReference type="EMBL" id="JEMB01001085">
    <property type="protein sequence ID" value="KYF90702.1"/>
    <property type="molecule type" value="Genomic_DNA"/>
</dbReference>
<dbReference type="Gene3D" id="3.30.930.10">
    <property type="entry name" value="Bira Bifunctional Protein, Domain 2"/>
    <property type="match status" value="1"/>
</dbReference>
<reference evidence="1 2" key="1">
    <citation type="submission" date="2014-02" db="EMBL/GenBank/DDBJ databases">
        <title>The small core and large imbalanced accessory genome model reveals a collaborative survival strategy of Sorangium cellulosum strains in nature.</title>
        <authorList>
            <person name="Han K."/>
            <person name="Peng R."/>
            <person name="Blom J."/>
            <person name="Li Y.-Z."/>
        </authorList>
    </citation>
    <scope>NUCLEOTIDE SEQUENCE [LARGE SCALE GENOMIC DNA]</scope>
    <source>
        <strain evidence="1 2">So0011-07</strain>
    </source>
</reference>
<protein>
    <submittedName>
        <fullName evidence="1">Uncharacterized protein</fullName>
    </submittedName>
</protein>
<name>A0A150SE22_SORCE</name>
<evidence type="ECO:0000313" key="1">
    <source>
        <dbReference type="EMBL" id="KYF90702.1"/>
    </source>
</evidence>
<gene>
    <name evidence="1" type="ORF">BE17_23505</name>
</gene>
<proteinExistence type="predicted"/>
<organism evidence="1 2">
    <name type="scientific">Sorangium cellulosum</name>
    <name type="common">Polyangium cellulosum</name>
    <dbReference type="NCBI Taxonomy" id="56"/>
    <lineage>
        <taxon>Bacteria</taxon>
        <taxon>Pseudomonadati</taxon>
        <taxon>Myxococcota</taxon>
        <taxon>Polyangia</taxon>
        <taxon>Polyangiales</taxon>
        <taxon>Polyangiaceae</taxon>
        <taxon>Sorangium</taxon>
    </lineage>
</organism>